<dbReference type="NCBIfam" id="NF005591">
    <property type="entry name" value="PRK07318.1"/>
    <property type="match status" value="1"/>
</dbReference>
<evidence type="ECO:0000313" key="9">
    <source>
        <dbReference type="EMBL" id="MFC5403456.1"/>
    </source>
</evidence>
<dbReference type="Gene3D" id="3.30.70.360">
    <property type="match status" value="2"/>
</dbReference>
<dbReference type="GO" id="GO:0016805">
    <property type="term" value="F:dipeptidase activity"/>
    <property type="evidence" value="ECO:0007669"/>
    <property type="project" value="UniProtKB-KW"/>
</dbReference>
<dbReference type="SUPFAM" id="SSF53187">
    <property type="entry name" value="Zn-dependent exopeptidases"/>
    <property type="match status" value="1"/>
</dbReference>
<evidence type="ECO:0000256" key="4">
    <source>
        <dbReference type="ARBA" id="ARBA00022723"/>
    </source>
</evidence>
<keyword evidence="4" id="KW-0479">Metal-binding</keyword>
<comment type="caution">
    <text evidence="9">The sequence shown here is derived from an EMBL/GenBank/DDBJ whole genome shotgun (WGS) entry which is preliminary data.</text>
</comment>
<dbReference type="Pfam" id="PF01546">
    <property type="entry name" value="Peptidase_M20"/>
    <property type="match status" value="1"/>
</dbReference>
<dbReference type="Proteomes" id="UP001596113">
    <property type="component" value="Unassembled WGS sequence"/>
</dbReference>
<dbReference type="PANTHER" id="PTHR43808:SF31">
    <property type="entry name" value="N-ACETYL-L-CITRULLINE DEACETYLASE"/>
    <property type="match status" value="1"/>
</dbReference>
<reference evidence="10" key="1">
    <citation type="journal article" date="2019" name="Int. J. Syst. Evol. Microbiol.">
        <title>The Global Catalogue of Microorganisms (GCM) 10K type strain sequencing project: providing services to taxonomists for standard genome sequencing and annotation.</title>
        <authorList>
            <consortium name="The Broad Institute Genomics Platform"/>
            <consortium name="The Broad Institute Genome Sequencing Center for Infectious Disease"/>
            <person name="Wu L."/>
            <person name="Ma J."/>
        </authorList>
    </citation>
    <scope>NUCLEOTIDE SEQUENCE [LARGE SCALE GENOMIC DNA]</scope>
    <source>
        <strain evidence="10">CGMCC 1.18575</strain>
    </source>
</reference>
<gene>
    <name evidence="9" type="primary">pepV</name>
    <name evidence="9" type="ORF">ACFPOF_12005</name>
</gene>
<evidence type="ECO:0000256" key="5">
    <source>
        <dbReference type="ARBA" id="ARBA00022801"/>
    </source>
</evidence>
<dbReference type="EMBL" id="JBHSMI010000023">
    <property type="protein sequence ID" value="MFC5403456.1"/>
    <property type="molecule type" value="Genomic_DNA"/>
</dbReference>
<dbReference type="RefSeq" id="WP_378132820.1">
    <property type="nucleotide sequence ID" value="NZ_JBHSMI010000023.1"/>
</dbReference>
<dbReference type="SUPFAM" id="SSF55031">
    <property type="entry name" value="Bacterial exopeptidase dimerisation domain"/>
    <property type="match status" value="1"/>
</dbReference>
<evidence type="ECO:0000256" key="6">
    <source>
        <dbReference type="ARBA" id="ARBA00022833"/>
    </source>
</evidence>
<dbReference type="InterPro" id="IPR050072">
    <property type="entry name" value="Peptidase_M20A"/>
</dbReference>
<evidence type="ECO:0000256" key="3">
    <source>
        <dbReference type="ARBA" id="ARBA00022670"/>
    </source>
</evidence>
<dbReference type="InterPro" id="IPR002933">
    <property type="entry name" value="Peptidase_M20"/>
</dbReference>
<comment type="similarity">
    <text evidence="2">Belongs to the peptidase M20A family.</text>
</comment>
<keyword evidence="3" id="KW-0645">Protease</keyword>
<accession>A0ABW0HTB8</accession>
<dbReference type="InterPro" id="IPR010964">
    <property type="entry name" value="M20A_pepV-rel"/>
</dbReference>
<keyword evidence="7 9" id="KW-0224">Dipeptidase</keyword>
<organism evidence="9 10">
    <name type="scientific">Cohnella soli</name>
    <dbReference type="NCBI Taxonomy" id="425005"/>
    <lineage>
        <taxon>Bacteria</taxon>
        <taxon>Bacillati</taxon>
        <taxon>Bacillota</taxon>
        <taxon>Bacilli</taxon>
        <taxon>Bacillales</taxon>
        <taxon>Paenibacillaceae</taxon>
        <taxon>Cohnella</taxon>
    </lineage>
</organism>
<evidence type="ECO:0000256" key="1">
    <source>
        <dbReference type="ARBA" id="ARBA00001947"/>
    </source>
</evidence>
<dbReference type="PANTHER" id="PTHR43808">
    <property type="entry name" value="ACETYLORNITHINE DEACETYLASE"/>
    <property type="match status" value="1"/>
</dbReference>
<comment type="cofactor">
    <cofactor evidence="1">
        <name>Zn(2+)</name>
        <dbReference type="ChEBI" id="CHEBI:29105"/>
    </cofactor>
</comment>
<dbReference type="EC" id="3.4.13.-" evidence="9"/>
<keyword evidence="6" id="KW-0862">Zinc</keyword>
<evidence type="ECO:0000256" key="2">
    <source>
        <dbReference type="ARBA" id="ARBA00006247"/>
    </source>
</evidence>
<name>A0ABW0HTB8_9BACL</name>
<keyword evidence="8" id="KW-0482">Metalloprotease</keyword>
<keyword evidence="5 9" id="KW-0378">Hydrolase</keyword>
<sequence length="504" mass="53622">MTRRDGSVINWNDEAERRQEALLRDLSSLLAIPSVKDPATVGPGQPLGEASARALAHMLVLAEREGLRTETIDGIVGYAEFAYGGEYGGGNDSLTDDASNGGYVAVLCHVDVVPASGEWTSPPFEATIRDGRLYARGALDDKGPAIAALYGLLIVKELGLPLRHRVRLIVGTDEETGMNCMEAYNRKEPPPLFGFTPDADFPIVHAEKGQVNTRMTLRFNRAAAGDARMGRFELAAFQSGTAANMVPDRAEATVRGDPHALGALTADYAYFCLRRGLDGSSTPLANGSLLFRMNGVSAHGMMPEAGVNAGLKLLEFLAAHPFAGNGGRFIRGAFELLAGDTRGEALGIACADDVTGPLTVTVGLLNYDPETEEGCFHLNIRYPACGGNGEWIVDTLRKRLEPYGFVLTPPTLKSPHQVPAAHLMIQTLQGVYAEETGMEATLLSTGGGTYACKLANCVAFGPLFPGEPDTAHQPDESIGVASLLKATAIYARAIYELANLDELG</sequence>
<keyword evidence="10" id="KW-1185">Reference proteome</keyword>
<proteinExistence type="inferred from homology"/>
<evidence type="ECO:0000313" key="10">
    <source>
        <dbReference type="Proteomes" id="UP001596113"/>
    </source>
</evidence>
<evidence type="ECO:0000256" key="8">
    <source>
        <dbReference type="ARBA" id="ARBA00023049"/>
    </source>
</evidence>
<evidence type="ECO:0000256" key="7">
    <source>
        <dbReference type="ARBA" id="ARBA00022997"/>
    </source>
</evidence>
<dbReference type="NCBIfam" id="TIGR01887">
    <property type="entry name" value="dipeptidaselike"/>
    <property type="match status" value="1"/>
</dbReference>
<protein>
    <submittedName>
        <fullName evidence="9">Dipeptidase PepV</fullName>
        <ecNumber evidence="9">3.4.13.-</ecNumber>
    </submittedName>
</protein>
<dbReference type="Gene3D" id="3.40.630.10">
    <property type="entry name" value="Zn peptidases"/>
    <property type="match status" value="1"/>
</dbReference>
<dbReference type="InterPro" id="IPR036264">
    <property type="entry name" value="Bact_exopeptidase_dim_dom"/>
</dbReference>